<feature type="compositionally biased region" description="Polar residues" evidence="3">
    <location>
        <begin position="429"/>
        <end position="445"/>
    </location>
</feature>
<feature type="compositionally biased region" description="Low complexity" evidence="3">
    <location>
        <begin position="243"/>
        <end position="253"/>
    </location>
</feature>
<name>A0AAD5BGN2_9ASCO</name>
<feature type="compositionally biased region" description="Polar residues" evidence="3">
    <location>
        <begin position="145"/>
        <end position="155"/>
    </location>
</feature>
<dbReference type="PANTHER" id="PTHR47566">
    <property type="match status" value="1"/>
</dbReference>
<dbReference type="Pfam" id="PF13855">
    <property type="entry name" value="LRR_8"/>
    <property type="match status" value="1"/>
</dbReference>
<proteinExistence type="predicted"/>
<keyword evidence="5" id="KW-1185">Reference proteome</keyword>
<dbReference type="EMBL" id="JAIHNG010000076">
    <property type="protein sequence ID" value="KAI5961478.1"/>
    <property type="molecule type" value="Genomic_DNA"/>
</dbReference>
<dbReference type="AlphaFoldDB" id="A0AAD5BGN2"/>
<evidence type="ECO:0000256" key="2">
    <source>
        <dbReference type="ARBA" id="ARBA00022737"/>
    </source>
</evidence>
<dbReference type="GO" id="GO:0061499">
    <property type="term" value="C:outer plaque of mitotic spindle pole body"/>
    <property type="evidence" value="ECO:0007669"/>
    <property type="project" value="TreeGrafter"/>
</dbReference>
<feature type="compositionally biased region" description="Polar residues" evidence="3">
    <location>
        <begin position="39"/>
        <end position="59"/>
    </location>
</feature>
<reference evidence="4 5" key="1">
    <citation type="journal article" date="2022" name="DNA Res.">
        <title>Genome analysis of five recently described species of the CUG-Ser clade uncovers Candida theae as a new hybrid lineage with pathogenic potential in the Candida parapsilosis species complex.</title>
        <authorList>
            <person name="Mixao V."/>
            <person name="Del Olmo V."/>
            <person name="Hegedusova E."/>
            <person name="Saus E."/>
            <person name="Pryszcz L."/>
            <person name="Cillingova A."/>
            <person name="Nosek J."/>
            <person name="Gabaldon T."/>
        </authorList>
    </citation>
    <scope>NUCLEOTIDE SEQUENCE [LARGE SCALE GENOMIC DNA]</scope>
    <source>
        <strain evidence="4 5">CBS 12239</strain>
    </source>
</reference>
<dbReference type="InterPro" id="IPR001611">
    <property type="entry name" value="Leu-rich_rpt"/>
</dbReference>
<dbReference type="GO" id="GO:0031028">
    <property type="term" value="P:septation initiation signaling"/>
    <property type="evidence" value="ECO:0007669"/>
    <property type="project" value="TreeGrafter"/>
</dbReference>
<keyword evidence="2" id="KW-0677">Repeat</keyword>
<keyword evidence="1" id="KW-0433">Leucine-rich repeat</keyword>
<accession>A0AAD5BGN2</accession>
<protein>
    <submittedName>
        <fullName evidence="4">NUD1</fullName>
    </submittedName>
</protein>
<feature type="region of interest" description="Disordered" evidence="3">
    <location>
        <begin position="373"/>
        <end position="464"/>
    </location>
</feature>
<feature type="region of interest" description="Disordered" evidence="3">
    <location>
        <begin position="1"/>
        <end position="84"/>
    </location>
</feature>
<dbReference type="SUPFAM" id="SSF52058">
    <property type="entry name" value="L domain-like"/>
    <property type="match status" value="1"/>
</dbReference>
<dbReference type="InterPro" id="IPR032675">
    <property type="entry name" value="LRR_dom_sf"/>
</dbReference>
<feature type="compositionally biased region" description="Basic and acidic residues" evidence="3">
    <location>
        <begin position="22"/>
        <end position="38"/>
    </location>
</feature>
<dbReference type="Gene3D" id="3.80.10.10">
    <property type="entry name" value="Ribonuclease Inhibitor"/>
    <property type="match status" value="3"/>
</dbReference>
<feature type="region of interest" description="Disordered" evidence="3">
    <location>
        <begin position="303"/>
        <end position="342"/>
    </location>
</feature>
<dbReference type="InterPro" id="IPR052574">
    <property type="entry name" value="CDIRP"/>
</dbReference>
<dbReference type="GeneID" id="76149774"/>
<dbReference type="SMART" id="SM00369">
    <property type="entry name" value="LRR_TYP"/>
    <property type="match status" value="4"/>
</dbReference>
<comment type="caution">
    <text evidence="4">The sequence shown here is derived from an EMBL/GenBank/DDBJ whole genome shotgun (WGS) entry which is preliminary data.</text>
</comment>
<dbReference type="InterPro" id="IPR003591">
    <property type="entry name" value="Leu-rich_rpt_typical-subtyp"/>
</dbReference>
<dbReference type="GO" id="GO:0035591">
    <property type="term" value="F:signaling adaptor activity"/>
    <property type="evidence" value="ECO:0007669"/>
    <property type="project" value="TreeGrafter"/>
</dbReference>
<dbReference type="Proteomes" id="UP001204833">
    <property type="component" value="Unassembled WGS sequence"/>
</dbReference>
<gene>
    <name evidence="4" type="ORF">KGF57_001715</name>
</gene>
<feature type="region of interest" description="Disordered" evidence="3">
    <location>
        <begin position="233"/>
        <end position="253"/>
    </location>
</feature>
<feature type="compositionally biased region" description="Polar residues" evidence="3">
    <location>
        <begin position="405"/>
        <end position="420"/>
    </location>
</feature>
<feature type="region of interest" description="Disordered" evidence="3">
    <location>
        <begin position="97"/>
        <end position="157"/>
    </location>
</feature>
<dbReference type="PANTHER" id="PTHR47566:SF1">
    <property type="entry name" value="PROTEIN NUD1"/>
    <property type="match status" value="1"/>
</dbReference>
<evidence type="ECO:0000256" key="3">
    <source>
        <dbReference type="SAM" id="MobiDB-lite"/>
    </source>
</evidence>
<feature type="compositionally biased region" description="Polar residues" evidence="3">
    <location>
        <begin position="381"/>
        <end position="393"/>
    </location>
</feature>
<dbReference type="InterPro" id="IPR025875">
    <property type="entry name" value="Leu-rich_rpt_4"/>
</dbReference>
<dbReference type="PROSITE" id="PS51450">
    <property type="entry name" value="LRR"/>
    <property type="match status" value="3"/>
</dbReference>
<dbReference type="RefSeq" id="XP_051609771.1">
    <property type="nucleotide sequence ID" value="XM_051750950.1"/>
</dbReference>
<organism evidence="4 5">
    <name type="scientific">Candida theae</name>
    <dbReference type="NCBI Taxonomy" id="1198502"/>
    <lineage>
        <taxon>Eukaryota</taxon>
        <taxon>Fungi</taxon>
        <taxon>Dikarya</taxon>
        <taxon>Ascomycota</taxon>
        <taxon>Saccharomycotina</taxon>
        <taxon>Pichiomycetes</taxon>
        <taxon>Debaryomycetaceae</taxon>
        <taxon>Candida/Lodderomyces clade</taxon>
        <taxon>Candida</taxon>
    </lineage>
</organism>
<dbReference type="SMART" id="SM00365">
    <property type="entry name" value="LRR_SD22"/>
    <property type="match status" value="7"/>
</dbReference>
<feature type="compositionally biased region" description="Polar residues" evidence="3">
    <location>
        <begin position="483"/>
        <end position="515"/>
    </location>
</feature>
<evidence type="ECO:0000256" key="1">
    <source>
        <dbReference type="ARBA" id="ARBA00022614"/>
    </source>
</evidence>
<evidence type="ECO:0000313" key="4">
    <source>
        <dbReference type="EMBL" id="KAI5961478.1"/>
    </source>
</evidence>
<evidence type="ECO:0000313" key="5">
    <source>
        <dbReference type="Proteomes" id="UP001204833"/>
    </source>
</evidence>
<feature type="compositionally biased region" description="Polar residues" evidence="3">
    <location>
        <begin position="97"/>
        <end position="116"/>
    </location>
</feature>
<dbReference type="GO" id="GO:1902412">
    <property type="term" value="P:regulation of mitotic cytokinesis"/>
    <property type="evidence" value="ECO:0007669"/>
    <property type="project" value="TreeGrafter"/>
</dbReference>
<dbReference type="Pfam" id="PF12799">
    <property type="entry name" value="LRR_4"/>
    <property type="match status" value="1"/>
</dbReference>
<feature type="region of interest" description="Disordered" evidence="3">
    <location>
        <begin position="483"/>
        <end position="527"/>
    </location>
</feature>
<feature type="compositionally biased region" description="Low complexity" evidence="3">
    <location>
        <begin position="60"/>
        <end position="72"/>
    </location>
</feature>
<sequence>MRGSQIMARKGSDMSGQVAELQDSRQQRDTTQDVRDDNSPPNKSNFDAIHSTQKTGNIKQSQSQSQSQPQQSFLNPRQPSVYQKRVSYIPNTNFSGNKSSLLIQDNDDSPQPSVPNTFHYKSHPNAKSKELGGSMLADDDHQNSVHHNSQASGATPQWMPEVLGDKWIQSSAINEPTTNTGPSTLNRNIKSMEFQPSSTVIHNSDLQMNENLPWKPTAESPAEKNLRGIFQNSKELSTKEESTSSVTSTPIVGTTGRRASRLPVAFSLNELKPQSPLKLYNDNYNTFTRNKLEGVLQNIASNKNTPAQANDRPSRPSAKGSVWQNPPLIENAQTTNIPPKLSIKDFTKSREYTSSAYKANADDVFSRLMKKGPKGHIEQLRNVSKETATSTPKKVSPEFAEENQETQYSSFSTGYNSDDNSAPVDANARSHQVSDEFTSITNNSETKSKSKVEMNGGGSDITYDSPSELAEEVANVQGPLYTQDLTNSHTSECTQSKSSQNRDTNRSDSLGTSSIHSEENDSVGTIQLKSSSKLRGKFITPLVNGKVEPDISLSQEYPGMVYDPVNLKWISTGQQNVTLDDIADLTDDEAELTGILKKKTNKARKGKFEVSFQDPDSFHRDEGHRDSAFVAGDVTKLSQLLDTSFSESRRRLVSTLTDVLESELEVSSWEEVECIDLSQRKLSSLVDLFQFLPKLRKLNAASNDIKYLAGLPSSIVDLDLSHNKVEDRSSFSELRDLHHLVLEHNLLTETLNLCRNINLTVLGLSHNNIDDISGLKSLSNLFYLDLSFNKLQVLNMHDFELPHLQELNVSNNSISEIDGIEHLISLRILNCNKNQIAKVNFTNTSMRKLLLNQNKLSCLDLRGLRQLYCVRFDGNSVSKVHFPAGNHIESISMKSQPHMSQIWDSTAPQCDQLRRLDLSGNRLIPSTVFPFISDLNLSAVNMRQLPPDFAQLFPNVQYLNLSFNKLESIEPLSDLQRLKKLWLVSNRLTNVRLTMKHLQNCKHELVLLDQRLNSFTKVFYDYVFTPNEADFEIELATVDDIEGFTERLDELDRTREWEDRDVLFQSELGRRGNLSTINERNVYQSSVVLFFKHLKSLDGITISNAFREAAYQLRKKIRSRKSI</sequence>